<reference evidence="2 3" key="1">
    <citation type="submission" date="2023-07" db="EMBL/GenBank/DDBJ databases">
        <title>Sequencing the genomes of 1000 actinobacteria strains.</title>
        <authorList>
            <person name="Klenk H.-P."/>
        </authorList>
    </citation>
    <scope>NUCLEOTIDE SEQUENCE [LARGE SCALE GENOMIC DNA]</scope>
    <source>
        <strain evidence="2 3">DSM 43749</strain>
    </source>
</reference>
<evidence type="ECO:0000313" key="2">
    <source>
        <dbReference type="EMBL" id="MDR6593208.1"/>
    </source>
</evidence>
<dbReference type="RefSeq" id="WP_310305688.1">
    <property type="nucleotide sequence ID" value="NZ_BAAAXB010000001.1"/>
</dbReference>
<gene>
    <name evidence="2" type="ORF">J2S66_001592</name>
</gene>
<dbReference type="EMBL" id="JAVDSG010000001">
    <property type="protein sequence ID" value="MDR6593208.1"/>
    <property type="molecule type" value="Genomic_DNA"/>
</dbReference>
<feature type="region of interest" description="Disordered" evidence="1">
    <location>
        <begin position="1"/>
        <end position="24"/>
    </location>
</feature>
<keyword evidence="3" id="KW-1185">Reference proteome</keyword>
<proteinExistence type="predicted"/>
<dbReference type="Proteomes" id="UP001268819">
    <property type="component" value="Unassembled WGS sequence"/>
</dbReference>
<evidence type="ECO:0000313" key="3">
    <source>
        <dbReference type="Proteomes" id="UP001268819"/>
    </source>
</evidence>
<organism evidence="2 3">
    <name type="scientific">Saccharothrix longispora</name>
    <dbReference type="NCBI Taxonomy" id="33920"/>
    <lineage>
        <taxon>Bacteria</taxon>
        <taxon>Bacillati</taxon>
        <taxon>Actinomycetota</taxon>
        <taxon>Actinomycetes</taxon>
        <taxon>Pseudonocardiales</taxon>
        <taxon>Pseudonocardiaceae</taxon>
        <taxon>Saccharothrix</taxon>
    </lineage>
</organism>
<name>A0ABU1PRD9_9PSEU</name>
<comment type="caution">
    <text evidence="2">The sequence shown here is derived from an EMBL/GenBank/DDBJ whole genome shotgun (WGS) entry which is preliminary data.</text>
</comment>
<sequence length="70" mass="6777">MAATEAVSGVTVAPVTRTGTPTSSPTCVLGLKNTTAGSATCATAVPDRASVAAATAASSLVERGMRTPRA</sequence>
<accession>A0ABU1PRD9</accession>
<protein>
    <submittedName>
        <fullName evidence="2">Uncharacterized protein</fullName>
    </submittedName>
</protein>
<evidence type="ECO:0000256" key="1">
    <source>
        <dbReference type="SAM" id="MobiDB-lite"/>
    </source>
</evidence>